<dbReference type="Proteomes" id="UP000235116">
    <property type="component" value="Chromosome"/>
</dbReference>
<dbReference type="SUPFAM" id="SSF56519">
    <property type="entry name" value="Penicillin binding protein dimerisation domain"/>
    <property type="match status" value="1"/>
</dbReference>
<comment type="pathway">
    <text evidence="16">Cell wall biogenesis; peptidoglycan biosynthesis.</text>
</comment>
<dbReference type="GO" id="GO:0008658">
    <property type="term" value="F:penicillin binding"/>
    <property type="evidence" value="ECO:0007669"/>
    <property type="project" value="InterPro"/>
</dbReference>
<name>A0A2K9LP24_9GAMM</name>
<comment type="catalytic activity">
    <reaction evidence="16">
        <text>Preferential cleavage: (Ac)2-L-Lys-D-Ala-|-D-Ala. Also transpeptidation of peptidyl-alanyl moieties that are N-acyl substituents of D-alanine.</text>
        <dbReference type="EC" id="3.4.16.4"/>
    </reaction>
</comment>
<feature type="active site" description="Acyl-ester intermediate" evidence="16">
    <location>
        <position position="293"/>
    </location>
</feature>
<comment type="similarity">
    <text evidence="16">Belongs to the transpeptidase family. FtsI subfamily.</text>
</comment>
<keyword evidence="20" id="KW-1185">Reference proteome</keyword>
<keyword evidence="8 16" id="KW-0378">Hydrolase</keyword>
<keyword evidence="9 16" id="KW-0133">Cell shape</keyword>
<evidence type="ECO:0000259" key="17">
    <source>
        <dbReference type="Pfam" id="PF00905"/>
    </source>
</evidence>
<protein>
    <recommendedName>
        <fullName evidence="16">Peptidoglycan D,D-transpeptidase FtsI</fullName>
        <ecNumber evidence="16">3.4.16.4</ecNumber>
    </recommendedName>
    <alternativeName>
        <fullName evidence="16">Penicillin-binding protein 3</fullName>
        <shortName evidence="16">PBP-3</shortName>
    </alternativeName>
</protein>
<feature type="transmembrane region" description="Helical" evidence="16">
    <location>
        <begin position="12"/>
        <end position="34"/>
    </location>
</feature>
<organism evidence="19 20">
    <name type="scientific">Ketobacter alkanivorans</name>
    <dbReference type="NCBI Taxonomy" id="1917421"/>
    <lineage>
        <taxon>Bacteria</taxon>
        <taxon>Pseudomonadati</taxon>
        <taxon>Pseudomonadota</taxon>
        <taxon>Gammaproteobacteria</taxon>
        <taxon>Pseudomonadales</taxon>
        <taxon>Ketobacteraceae</taxon>
        <taxon>Ketobacter</taxon>
    </lineage>
</organism>
<dbReference type="HAMAP" id="MF_02080">
    <property type="entry name" value="FtsI_transpept"/>
    <property type="match status" value="1"/>
</dbReference>
<dbReference type="InterPro" id="IPR050515">
    <property type="entry name" value="Beta-lactam/transpept"/>
</dbReference>
<evidence type="ECO:0000256" key="10">
    <source>
        <dbReference type="ARBA" id="ARBA00022984"/>
    </source>
</evidence>
<evidence type="ECO:0000256" key="15">
    <source>
        <dbReference type="ARBA" id="ARBA00023316"/>
    </source>
</evidence>
<dbReference type="Pfam" id="PF03717">
    <property type="entry name" value="PBP_dimer"/>
    <property type="match status" value="1"/>
</dbReference>
<dbReference type="InterPro" id="IPR036138">
    <property type="entry name" value="PBP_dimer_sf"/>
</dbReference>
<keyword evidence="14 16" id="KW-0131">Cell cycle</keyword>
<sequence length="571" mass="62329">MSGSAQQPNFAWRYFVVLAVFGLLAVIVSGRLIYLQIESQAFLQDQGDRRVIRVENIPAYRGLIQDRNGEPLAVSTPVKTLWANPQELIDAQYAWSFLANKTGVSESSLRDRILRNQDKQFIYLRRHMNPAKAEEILEMNISGVYGIEEHRRYYPAGEVTSHLVGFTNIDELGQEGIELSFEEFLKGAEGKKRVIKDLRRRIIKDVGLIEPAAPGTDVTLSIDLRAQYLAYRELLSAVTEYKASSGSAVAIDIKTGEVLALVNQPSYNPNNRGRKDVPNFRNRAVTDVFEPGSTVKPFTVAAALDSGKWKAYSKVDTSPGYLRIGSKSIRDMSNYGVIDLGKIISKSSNVGASKLALSLDDNYLSSFFRKAGLGQATGVGFPGESVGMLPAKQKWRQIEVATLSYGYGLSVTALQLAQAYAILGSGGIKRQVSLLKVNGDVPGERVMDETIARQVVNMMEGVVDVKGTAKKARVPGYRVAGKTGTVHKVAASGYQDHRYIALFAGVAPVEDPAIALVVVIDDPKGDMYYGGQVAAPVFSRVMAGLLRVKNIPPDRAVETYVGLSKDVAPDS</sequence>
<evidence type="ECO:0000256" key="6">
    <source>
        <dbReference type="ARBA" id="ARBA00022670"/>
    </source>
</evidence>
<comment type="function">
    <text evidence="16">Catalyzes cross-linking of the peptidoglycan cell wall at the division septum.</text>
</comment>
<keyword evidence="10 16" id="KW-0573">Peptidoglycan synthesis</keyword>
<dbReference type="GO" id="GO:0008360">
    <property type="term" value="P:regulation of cell shape"/>
    <property type="evidence" value="ECO:0007669"/>
    <property type="project" value="UniProtKB-KW"/>
</dbReference>
<evidence type="ECO:0000256" key="16">
    <source>
        <dbReference type="HAMAP-Rule" id="MF_02080"/>
    </source>
</evidence>
<keyword evidence="4 16" id="KW-0132">Cell division</keyword>
<keyword evidence="3 16" id="KW-0997">Cell inner membrane</keyword>
<keyword evidence="13 16" id="KW-0717">Septation</keyword>
<evidence type="ECO:0000313" key="19">
    <source>
        <dbReference type="EMBL" id="AUM14088.1"/>
    </source>
</evidence>
<comment type="subcellular location">
    <subcellularLocation>
        <location evidence="16">Cell inner membrane</location>
        <topology evidence="16">Single-pass membrane protein</topology>
    </subcellularLocation>
    <subcellularLocation>
        <location evidence="1">Membrane</location>
    </subcellularLocation>
</comment>
<evidence type="ECO:0000256" key="13">
    <source>
        <dbReference type="ARBA" id="ARBA00023210"/>
    </source>
</evidence>
<dbReference type="GO" id="GO:0000917">
    <property type="term" value="P:division septum assembly"/>
    <property type="evidence" value="ECO:0007669"/>
    <property type="project" value="UniProtKB-KW"/>
</dbReference>
<feature type="domain" description="Penicillin-binding protein dimerisation" evidence="18">
    <location>
        <begin position="57"/>
        <end position="204"/>
    </location>
</feature>
<evidence type="ECO:0000256" key="11">
    <source>
        <dbReference type="ARBA" id="ARBA00022989"/>
    </source>
</evidence>
<dbReference type="GO" id="GO:0009252">
    <property type="term" value="P:peptidoglycan biosynthetic process"/>
    <property type="evidence" value="ECO:0007669"/>
    <property type="project" value="UniProtKB-UniRule"/>
</dbReference>
<dbReference type="EC" id="3.4.16.4" evidence="16"/>
<keyword evidence="6 16" id="KW-0645">Protease</keyword>
<dbReference type="GO" id="GO:0043093">
    <property type="term" value="P:FtsZ-dependent cytokinesis"/>
    <property type="evidence" value="ECO:0007669"/>
    <property type="project" value="UniProtKB-UniRule"/>
</dbReference>
<dbReference type="GO" id="GO:0008955">
    <property type="term" value="F:peptidoglycan glycosyltransferase activity"/>
    <property type="evidence" value="ECO:0007669"/>
    <property type="project" value="InterPro"/>
</dbReference>
<evidence type="ECO:0000313" key="20">
    <source>
        <dbReference type="Proteomes" id="UP000235116"/>
    </source>
</evidence>
<keyword evidence="15 16" id="KW-0961">Cell wall biogenesis/degradation</keyword>
<dbReference type="Gene3D" id="3.40.710.10">
    <property type="entry name" value="DD-peptidase/beta-lactamase superfamily"/>
    <property type="match status" value="1"/>
</dbReference>
<evidence type="ECO:0000256" key="7">
    <source>
        <dbReference type="ARBA" id="ARBA00022692"/>
    </source>
</evidence>
<dbReference type="Pfam" id="PF00905">
    <property type="entry name" value="Transpeptidase"/>
    <property type="match status" value="1"/>
</dbReference>
<keyword evidence="5 16" id="KW-0121">Carboxypeptidase</keyword>
<feature type="domain" description="Penicillin-binding protein transpeptidase" evidence="17">
    <location>
        <begin position="246"/>
        <end position="542"/>
    </location>
</feature>
<dbReference type="AlphaFoldDB" id="A0A2K9LP24"/>
<dbReference type="GO" id="GO:0006508">
    <property type="term" value="P:proteolysis"/>
    <property type="evidence" value="ECO:0007669"/>
    <property type="project" value="UniProtKB-KW"/>
</dbReference>
<dbReference type="InterPro" id="IPR005311">
    <property type="entry name" value="PBP_dimer"/>
</dbReference>
<evidence type="ECO:0000256" key="3">
    <source>
        <dbReference type="ARBA" id="ARBA00022519"/>
    </source>
</evidence>
<evidence type="ECO:0000256" key="8">
    <source>
        <dbReference type="ARBA" id="ARBA00022801"/>
    </source>
</evidence>
<dbReference type="InterPro" id="IPR012338">
    <property type="entry name" value="Beta-lactam/transpept-like"/>
</dbReference>
<keyword evidence="12 16" id="KW-0472">Membrane</keyword>
<evidence type="ECO:0000256" key="1">
    <source>
        <dbReference type="ARBA" id="ARBA00004370"/>
    </source>
</evidence>
<evidence type="ECO:0000256" key="5">
    <source>
        <dbReference type="ARBA" id="ARBA00022645"/>
    </source>
</evidence>
<dbReference type="SUPFAM" id="SSF56601">
    <property type="entry name" value="beta-lactamase/transpeptidase-like"/>
    <property type="match status" value="1"/>
</dbReference>
<dbReference type="UniPathway" id="UPA00219"/>
<evidence type="ECO:0000256" key="9">
    <source>
        <dbReference type="ARBA" id="ARBA00022960"/>
    </source>
</evidence>
<dbReference type="InterPro" id="IPR001460">
    <property type="entry name" value="PCN-bd_Tpept"/>
</dbReference>
<dbReference type="GO" id="GO:0009002">
    <property type="term" value="F:serine-type D-Ala-D-Ala carboxypeptidase activity"/>
    <property type="evidence" value="ECO:0007669"/>
    <property type="project" value="UniProtKB-UniRule"/>
</dbReference>
<keyword evidence="7 16" id="KW-0812">Transmembrane</keyword>
<accession>A0A2K9LP24</accession>
<dbReference type="PANTHER" id="PTHR30627">
    <property type="entry name" value="PEPTIDOGLYCAN D,D-TRANSPEPTIDASE"/>
    <property type="match status" value="1"/>
</dbReference>
<reference evidence="20" key="1">
    <citation type="submission" date="2017-08" db="EMBL/GenBank/DDBJ databases">
        <title>Direct submision.</title>
        <authorList>
            <person name="Kim S.-J."/>
            <person name="Rhee S.-K."/>
        </authorList>
    </citation>
    <scope>NUCLEOTIDE SEQUENCE [LARGE SCALE GENOMIC DNA]</scope>
    <source>
        <strain evidence="20">GI5</strain>
    </source>
</reference>
<proteinExistence type="inferred from homology"/>
<evidence type="ECO:0000256" key="4">
    <source>
        <dbReference type="ARBA" id="ARBA00022618"/>
    </source>
</evidence>
<dbReference type="OrthoDB" id="9789078at2"/>
<gene>
    <name evidence="16" type="primary">ftsI</name>
    <name evidence="19" type="ORF">Kalk_17390</name>
</gene>
<dbReference type="Gene3D" id="3.30.450.330">
    <property type="match status" value="1"/>
</dbReference>
<dbReference type="GO" id="GO:0005886">
    <property type="term" value="C:plasma membrane"/>
    <property type="evidence" value="ECO:0007669"/>
    <property type="project" value="UniProtKB-SubCell"/>
</dbReference>
<dbReference type="Gene3D" id="3.90.1310.10">
    <property type="entry name" value="Penicillin-binding protein 2a (Domain 2)"/>
    <property type="match status" value="1"/>
</dbReference>
<evidence type="ECO:0000259" key="18">
    <source>
        <dbReference type="Pfam" id="PF03717"/>
    </source>
</evidence>
<keyword evidence="11 16" id="KW-1133">Transmembrane helix</keyword>
<dbReference type="EMBL" id="CP022684">
    <property type="protein sequence ID" value="AUM14088.1"/>
    <property type="molecule type" value="Genomic_DNA"/>
</dbReference>
<dbReference type="RefSeq" id="WP_101895463.1">
    <property type="nucleotide sequence ID" value="NZ_CP022684.1"/>
</dbReference>
<dbReference type="GO" id="GO:0071555">
    <property type="term" value="P:cell wall organization"/>
    <property type="evidence" value="ECO:0007669"/>
    <property type="project" value="UniProtKB-KW"/>
</dbReference>
<evidence type="ECO:0000256" key="12">
    <source>
        <dbReference type="ARBA" id="ARBA00023136"/>
    </source>
</evidence>
<dbReference type="InterPro" id="IPR037532">
    <property type="entry name" value="FtsI_transpept"/>
</dbReference>
<dbReference type="KEGG" id="kak:Kalk_17390"/>
<evidence type="ECO:0000256" key="2">
    <source>
        <dbReference type="ARBA" id="ARBA00022475"/>
    </source>
</evidence>
<dbReference type="PANTHER" id="PTHR30627:SF1">
    <property type="entry name" value="PEPTIDOGLYCAN D,D-TRANSPEPTIDASE FTSI"/>
    <property type="match status" value="1"/>
</dbReference>
<keyword evidence="2 16" id="KW-1003">Cell membrane</keyword>
<evidence type="ECO:0000256" key="14">
    <source>
        <dbReference type="ARBA" id="ARBA00023306"/>
    </source>
</evidence>